<reference evidence="1 2" key="1">
    <citation type="journal article" date="2023" name="Sci. Data">
        <title>Genome assembly of the Korean intertidal mud-creeper Batillaria attramentaria.</title>
        <authorList>
            <person name="Patra A.K."/>
            <person name="Ho P.T."/>
            <person name="Jun S."/>
            <person name="Lee S.J."/>
            <person name="Kim Y."/>
            <person name="Won Y.J."/>
        </authorList>
    </citation>
    <scope>NUCLEOTIDE SEQUENCE [LARGE SCALE GENOMIC DNA]</scope>
    <source>
        <strain evidence="1">Wonlab-2016</strain>
    </source>
</reference>
<organism evidence="1 2">
    <name type="scientific">Batillaria attramentaria</name>
    <dbReference type="NCBI Taxonomy" id="370345"/>
    <lineage>
        <taxon>Eukaryota</taxon>
        <taxon>Metazoa</taxon>
        <taxon>Spiralia</taxon>
        <taxon>Lophotrochozoa</taxon>
        <taxon>Mollusca</taxon>
        <taxon>Gastropoda</taxon>
        <taxon>Caenogastropoda</taxon>
        <taxon>Sorbeoconcha</taxon>
        <taxon>Cerithioidea</taxon>
        <taxon>Batillariidae</taxon>
        <taxon>Batillaria</taxon>
    </lineage>
</organism>
<keyword evidence="2" id="KW-1185">Reference proteome</keyword>
<gene>
    <name evidence="1" type="ORF">BaRGS_00007646</name>
</gene>
<evidence type="ECO:0000313" key="2">
    <source>
        <dbReference type="Proteomes" id="UP001519460"/>
    </source>
</evidence>
<evidence type="ECO:0000313" key="1">
    <source>
        <dbReference type="EMBL" id="KAK7501161.1"/>
    </source>
</evidence>
<dbReference type="Proteomes" id="UP001519460">
    <property type="component" value="Unassembled WGS sequence"/>
</dbReference>
<accession>A0ABD0LNX2</accession>
<protein>
    <submittedName>
        <fullName evidence="1">Uncharacterized protein</fullName>
    </submittedName>
</protein>
<sequence length="94" mass="10682">MMMKKIPGSENGVCSKSFFSLLECSSFSSQEQENDEEEGSRLREWSLFSRTEVSPFSFLLECSSFHKSKKMMKKKIPGSENGACSLHEQRCQNG</sequence>
<proteinExistence type="predicted"/>
<dbReference type="AlphaFoldDB" id="A0ABD0LNX2"/>
<name>A0ABD0LNX2_9CAEN</name>
<dbReference type="EMBL" id="JACVVK020000033">
    <property type="protein sequence ID" value="KAK7501161.1"/>
    <property type="molecule type" value="Genomic_DNA"/>
</dbReference>
<comment type="caution">
    <text evidence="1">The sequence shown here is derived from an EMBL/GenBank/DDBJ whole genome shotgun (WGS) entry which is preliminary data.</text>
</comment>